<reference evidence="2 4" key="2">
    <citation type="submission" date="2013-03" db="EMBL/GenBank/DDBJ databases">
        <title>The Genome Sequence of Enterococcus haemoperoxidus BAA-382 (PacBio/Illumina hybrid assembly).</title>
        <authorList>
            <consortium name="The Broad Institute Genomics Platform"/>
            <consortium name="The Broad Institute Genome Sequencing Center for Infectious Disease"/>
            <person name="Earl A."/>
            <person name="Russ C."/>
            <person name="Gilmore M."/>
            <person name="Surin D."/>
            <person name="Walker B."/>
            <person name="Young S."/>
            <person name="Zeng Q."/>
            <person name="Gargeya S."/>
            <person name="Fitzgerald M."/>
            <person name="Haas B."/>
            <person name="Abouelleil A."/>
            <person name="Allen A.W."/>
            <person name="Alvarado L."/>
            <person name="Arachchi H.M."/>
            <person name="Berlin A.M."/>
            <person name="Chapman S.B."/>
            <person name="Gainer-Dewar J."/>
            <person name="Goldberg J."/>
            <person name="Griggs A."/>
            <person name="Gujja S."/>
            <person name="Hansen M."/>
            <person name="Howarth C."/>
            <person name="Imamovic A."/>
            <person name="Ireland A."/>
            <person name="Larimer J."/>
            <person name="McCowan C."/>
            <person name="Murphy C."/>
            <person name="Pearson M."/>
            <person name="Poon T.W."/>
            <person name="Priest M."/>
            <person name="Roberts A."/>
            <person name="Saif S."/>
            <person name="Shea T."/>
            <person name="Sisk P."/>
            <person name="Sykes S."/>
            <person name="Wortman J."/>
            <person name="Nusbaum C."/>
            <person name="Birren B."/>
        </authorList>
    </citation>
    <scope>NUCLEOTIDE SEQUENCE [LARGE SCALE GENOMIC DNA]</scope>
    <source>
        <strain evidence="2 4">ATCC BAA-382</strain>
    </source>
</reference>
<evidence type="ECO:0000313" key="2">
    <source>
        <dbReference type="EMBL" id="EOT61764.1"/>
    </source>
</evidence>
<dbReference type="EMBL" id="ASVY01000002">
    <property type="protein sequence ID" value="EOT61764.1"/>
    <property type="molecule type" value="Genomic_DNA"/>
</dbReference>
<name>R2QB21_9ENTE</name>
<evidence type="ECO:0000313" key="1">
    <source>
        <dbReference type="EMBL" id="EOH92398.1"/>
    </source>
</evidence>
<dbReference type="Proteomes" id="UP000014197">
    <property type="component" value="Unassembled WGS sequence"/>
</dbReference>
<dbReference type="Pfam" id="PF19866">
    <property type="entry name" value="DUF6339"/>
    <property type="match status" value="1"/>
</dbReference>
<dbReference type="OrthoDB" id="86327at2"/>
<reference evidence="1 3" key="1">
    <citation type="submission" date="2013-02" db="EMBL/GenBank/DDBJ databases">
        <title>The Genome Sequence of Enterococcus haemoperoxidus BAA-382.</title>
        <authorList>
            <consortium name="The Broad Institute Genome Sequencing Platform"/>
            <consortium name="The Broad Institute Genome Sequencing Center for Infectious Disease"/>
            <person name="Earl A.M."/>
            <person name="Gilmore M.S."/>
            <person name="Lebreton F."/>
            <person name="Walker B."/>
            <person name="Young S.K."/>
            <person name="Zeng Q."/>
            <person name="Gargeya S."/>
            <person name="Fitzgerald M."/>
            <person name="Haas B."/>
            <person name="Abouelleil A."/>
            <person name="Alvarado L."/>
            <person name="Arachchi H.M."/>
            <person name="Berlin A.M."/>
            <person name="Chapman S.B."/>
            <person name="Dewar J."/>
            <person name="Goldberg J."/>
            <person name="Griggs A."/>
            <person name="Gujja S."/>
            <person name="Hansen M."/>
            <person name="Howarth C."/>
            <person name="Imamovic A."/>
            <person name="Larimer J."/>
            <person name="McCowan C."/>
            <person name="Murphy C."/>
            <person name="Neiman D."/>
            <person name="Pearson M."/>
            <person name="Priest M."/>
            <person name="Roberts A."/>
            <person name="Saif S."/>
            <person name="Shea T."/>
            <person name="Sisk P."/>
            <person name="Sykes S."/>
            <person name="Wortman J."/>
            <person name="Nusbaum C."/>
            <person name="Birren B."/>
        </authorList>
    </citation>
    <scope>NUCLEOTIDE SEQUENCE [LARGE SCALE GENOMIC DNA]</scope>
    <source>
        <strain evidence="1 3">ATCC BAA-382</strain>
    </source>
</reference>
<comment type="caution">
    <text evidence="1">The sequence shown here is derived from an EMBL/GenBank/DDBJ whole genome shotgun (WGS) entry which is preliminary data.</text>
</comment>
<evidence type="ECO:0000313" key="3">
    <source>
        <dbReference type="Proteomes" id="UP000013858"/>
    </source>
</evidence>
<evidence type="ECO:0000313" key="4">
    <source>
        <dbReference type="Proteomes" id="UP000014197"/>
    </source>
</evidence>
<keyword evidence="4" id="KW-1185">Reference proteome</keyword>
<dbReference type="AlphaFoldDB" id="R2QB21"/>
<dbReference type="InterPro" id="IPR045920">
    <property type="entry name" value="DUF6339"/>
</dbReference>
<dbReference type="EMBL" id="AJAR01000030">
    <property type="protein sequence ID" value="EOH92398.1"/>
    <property type="molecule type" value="Genomic_DNA"/>
</dbReference>
<proteinExistence type="predicted"/>
<organism evidence="1 3">
    <name type="scientific">Enterococcus haemoperoxidus ATCC BAA-382</name>
    <dbReference type="NCBI Taxonomy" id="1158608"/>
    <lineage>
        <taxon>Bacteria</taxon>
        <taxon>Bacillati</taxon>
        <taxon>Bacillota</taxon>
        <taxon>Bacilli</taxon>
        <taxon>Lactobacillales</taxon>
        <taxon>Enterococcaceae</taxon>
        <taxon>Enterococcus</taxon>
    </lineage>
</organism>
<dbReference type="PATRIC" id="fig|1158608.3.peg.2997"/>
<dbReference type="Proteomes" id="UP000013858">
    <property type="component" value="Unassembled WGS sequence"/>
</dbReference>
<dbReference type="STRING" id="155618.RV06_GL000582"/>
<accession>R2QB21</accession>
<dbReference type="eggNOG" id="ENOG5032WAU">
    <property type="taxonomic scope" value="Bacteria"/>
</dbReference>
<sequence>MKNMYNFMNIDKLLELKNSIDENIKYYQNGTQFLENPPKEILEHIDKKIILKFDGSNSKSLEVENVKQFYLAYKDMGLVDASSEGTWTLLTHTIFWNYVQQRWPLKSLKNSDKFIKDHYFKGQHFQSRNTLARLWWLGYFTYDETLENPWYTLELLDQYGDKAELSHLIVETIEIANSKDAIRILVESLFEMQEDKINGKKRRKFAREYIKKYNLRSAVRILGSLSKEQMKNDLEVLKKEFK</sequence>
<protein>
    <submittedName>
        <fullName evidence="1">Uncharacterized protein</fullName>
    </submittedName>
</protein>
<gene>
    <name evidence="2" type="ORF">I583_00746</name>
    <name evidence="1" type="ORF">UAW_03063</name>
</gene>